<organism evidence="1 2">
    <name type="scientific">Photobacterium galatheae</name>
    <dbReference type="NCBI Taxonomy" id="1654360"/>
    <lineage>
        <taxon>Bacteria</taxon>
        <taxon>Pseudomonadati</taxon>
        <taxon>Pseudomonadota</taxon>
        <taxon>Gammaproteobacteria</taxon>
        <taxon>Vibrionales</taxon>
        <taxon>Vibrionaceae</taxon>
        <taxon>Photobacterium</taxon>
    </lineage>
</organism>
<dbReference type="RefSeq" id="WP_036753838.1">
    <property type="nucleotide sequence ID" value="NZ_JAGSGC010000004.1"/>
</dbReference>
<evidence type="ECO:0000313" key="1">
    <source>
        <dbReference type="EMBL" id="KDM90920.1"/>
    </source>
</evidence>
<comment type="caution">
    <text evidence="1">The sequence shown here is derived from an EMBL/GenBank/DDBJ whole genome shotgun (WGS) entry which is preliminary data.</text>
</comment>
<keyword evidence="2" id="KW-1185">Reference proteome</keyword>
<proteinExistence type="predicted"/>
<name>A0A066RKE2_9GAMM</name>
<gene>
    <name evidence="1" type="ORF">EA58_14265</name>
</gene>
<reference evidence="1 2" key="1">
    <citation type="submission" date="2014-04" db="EMBL/GenBank/DDBJ databases">
        <title>Draft genome sequence of Photobacterium halotolerans S2753: a solonamide, ngercheumicin and holomycin producer.</title>
        <authorList>
            <person name="Machado H.R."/>
            <person name="Gram L."/>
        </authorList>
    </citation>
    <scope>NUCLEOTIDE SEQUENCE [LARGE SCALE GENOMIC DNA]</scope>
    <source>
        <strain evidence="1 2">S2753</strain>
    </source>
</reference>
<dbReference type="Proteomes" id="UP000027192">
    <property type="component" value="Unassembled WGS sequence"/>
</dbReference>
<evidence type="ECO:0000313" key="2">
    <source>
        <dbReference type="Proteomes" id="UP000027192"/>
    </source>
</evidence>
<protein>
    <submittedName>
        <fullName evidence="1">Uncharacterized protein</fullName>
    </submittedName>
</protein>
<sequence length="183" mass="21088">MKQKLILSKKKRRTARRPLLLLTIVAFVVIGGGMTVVQEVLMSTDSRVNCQSSVCERQVVFNLGTTETTNPESQEELLKESDETRSIERLQNVELENDRLLLQRDLQRFISDNVTSKPFNYKQSDFCILGLSTNAKKIVTETCSNYVFKRTIDLALEDKNIQILATKYDFKQESPTFEVRLKF</sequence>
<dbReference type="EMBL" id="JMIB01000027">
    <property type="protein sequence ID" value="KDM90920.1"/>
    <property type="molecule type" value="Genomic_DNA"/>
</dbReference>
<accession>A0A066RKE2</accession>
<dbReference type="STRING" id="1654360.EA58_14265"/>
<dbReference type="AlphaFoldDB" id="A0A066RKE2"/>